<feature type="region of interest" description="Disordered" evidence="1">
    <location>
        <begin position="109"/>
        <end position="131"/>
    </location>
</feature>
<evidence type="ECO:0000313" key="2">
    <source>
        <dbReference type="EMBL" id="GGD86970.1"/>
    </source>
</evidence>
<reference evidence="2" key="1">
    <citation type="journal article" date="2014" name="Int. J. Syst. Evol. Microbiol.">
        <title>Complete genome sequence of Corynebacterium casei LMG S-19264T (=DSM 44701T), isolated from a smear-ripened cheese.</title>
        <authorList>
            <consortium name="US DOE Joint Genome Institute (JGI-PGF)"/>
            <person name="Walter F."/>
            <person name="Albersmeier A."/>
            <person name="Kalinowski J."/>
            <person name="Ruckert C."/>
        </authorList>
    </citation>
    <scope>NUCLEOTIDE SEQUENCE</scope>
    <source>
        <strain evidence="2">CGMCC 1.15178</strain>
    </source>
</reference>
<dbReference type="Proteomes" id="UP000612456">
    <property type="component" value="Unassembled WGS sequence"/>
</dbReference>
<protein>
    <submittedName>
        <fullName evidence="2">Uncharacterized protein</fullName>
    </submittedName>
</protein>
<reference evidence="2" key="2">
    <citation type="submission" date="2020-09" db="EMBL/GenBank/DDBJ databases">
        <authorList>
            <person name="Sun Q."/>
            <person name="Zhou Y."/>
        </authorList>
    </citation>
    <scope>NUCLEOTIDE SEQUENCE</scope>
    <source>
        <strain evidence="2">CGMCC 1.15178</strain>
    </source>
</reference>
<evidence type="ECO:0000256" key="1">
    <source>
        <dbReference type="SAM" id="MobiDB-lite"/>
    </source>
</evidence>
<organism evidence="2 3">
    <name type="scientific">Paenibacillus nasutitermitis</name>
    <dbReference type="NCBI Taxonomy" id="1652958"/>
    <lineage>
        <taxon>Bacteria</taxon>
        <taxon>Bacillati</taxon>
        <taxon>Bacillota</taxon>
        <taxon>Bacilli</taxon>
        <taxon>Bacillales</taxon>
        <taxon>Paenibacillaceae</taxon>
        <taxon>Paenibacillus</taxon>
    </lineage>
</organism>
<sequence length="131" mass="14363">MGESDRSQQRQRTDVRMCCGKSRRISAAQTESGNSDPAPVNLIEAAQQVQGGSGVIQAAAYREVAEIAFTLPEPAIIEADNREARMRKAGCQLHMHIMRACRRIREARNKEDARQGMEGVPAGVREMDPAG</sequence>
<dbReference type="AlphaFoldDB" id="A0A916ZCG0"/>
<evidence type="ECO:0000313" key="3">
    <source>
        <dbReference type="Proteomes" id="UP000612456"/>
    </source>
</evidence>
<proteinExistence type="predicted"/>
<accession>A0A916ZCG0</accession>
<name>A0A916ZCG0_9BACL</name>
<keyword evidence="3" id="KW-1185">Reference proteome</keyword>
<dbReference type="EMBL" id="BMHP01000004">
    <property type="protein sequence ID" value="GGD86970.1"/>
    <property type="molecule type" value="Genomic_DNA"/>
</dbReference>
<comment type="caution">
    <text evidence="2">The sequence shown here is derived from an EMBL/GenBank/DDBJ whole genome shotgun (WGS) entry which is preliminary data.</text>
</comment>
<gene>
    <name evidence="2" type="ORF">GCM10010911_51750</name>
</gene>